<dbReference type="Proteomes" id="UP000280444">
    <property type="component" value="Unassembled WGS sequence"/>
</dbReference>
<dbReference type="AlphaFoldDB" id="A0A3P1SEE2"/>
<dbReference type="EMBL" id="RQZF01000006">
    <property type="protein sequence ID" value="RRC95115.1"/>
    <property type="molecule type" value="Genomic_DNA"/>
</dbReference>
<accession>A0A3P1SEE2</accession>
<evidence type="ECO:0008006" key="3">
    <source>
        <dbReference type="Google" id="ProtNLM"/>
    </source>
</evidence>
<reference evidence="1 2" key="1">
    <citation type="submission" date="2018-11" db="EMBL/GenBank/DDBJ databases">
        <title>Genomes From Bacteria Associated with the Canine Oral Cavity: a Test Case for Automated Genome-Based Taxonomic Assignment.</title>
        <authorList>
            <person name="Coil D.A."/>
            <person name="Jospin G."/>
            <person name="Darling A.E."/>
            <person name="Wallis C."/>
            <person name="Davis I.J."/>
            <person name="Harris S."/>
            <person name="Eisen J.A."/>
            <person name="Holcombe L.J."/>
            <person name="O'Flynn C."/>
        </authorList>
    </citation>
    <scope>NUCLEOTIDE SEQUENCE [LARGE SCALE GENOMIC DNA]</scope>
    <source>
        <strain evidence="1 2">OH770</strain>
    </source>
</reference>
<keyword evidence="2" id="KW-1185">Reference proteome</keyword>
<evidence type="ECO:0000313" key="1">
    <source>
        <dbReference type="EMBL" id="RRC95115.1"/>
    </source>
</evidence>
<proteinExistence type="predicted"/>
<dbReference type="OrthoDB" id="3252881at2"/>
<gene>
    <name evidence="1" type="ORF">EII11_06865</name>
</gene>
<protein>
    <recommendedName>
        <fullName evidence="3">PKD domain-containing protein</fullName>
    </recommendedName>
</protein>
<name>A0A3P1SEE2_9ACTO</name>
<sequence length="277" mass="30022">MMPSIPLSLLTCLFAPILFTDAPLLFPLDDNKSGDESEISVLGSARSANDRGIVDVVLEREKLRDGAYSAPDLAPGEVQAELGRRALPKNVNLGCSGQINGGIWGDSDICPINFPDESPPEEIPPIDLLYHALSQARIEGAGLQVQPHLRAYVGVPTLVHATQPTRSETLHILGYDVTVSFSASSYKYDFGDGLPPLITTDPSGPYPISRLRHTYQQPFTSQTVALETTWTATVTHPVTGEVLTVPGAMITRERSAPFEVRKARGYLTDTAEELQGR</sequence>
<organism evidence="1 2">
    <name type="scientific">Schaalia canis</name>
    <dbReference type="NCBI Taxonomy" id="100469"/>
    <lineage>
        <taxon>Bacteria</taxon>
        <taxon>Bacillati</taxon>
        <taxon>Actinomycetota</taxon>
        <taxon>Actinomycetes</taxon>
        <taxon>Actinomycetales</taxon>
        <taxon>Actinomycetaceae</taxon>
        <taxon>Schaalia</taxon>
    </lineage>
</organism>
<dbReference type="RefSeq" id="WP_124870591.1">
    <property type="nucleotide sequence ID" value="NZ_RQZF01000006.1"/>
</dbReference>
<comment type="caution">
    <text evidence="1">The sequence shown here is derived from an EMBL/GenBank/DDBJ whole genome shotgun (WGS) entry which is preliminary data.</text>
</comment>
<evidence type="ECO:0000313" key="2">
    <source>
        <dbReference type="Proteomes" id="UP000280444"/>
    </source>
</evidence>